<dbReference type="Pfam" id="PF00188">
    <property type="entry name" value="CAP"/>
    <property type="match status" value="1"/>
</dbReference>
<evidence type="ECO:0000259" key="1">
    <source>
        <dbReference type="SMART" id="SM00198"/>
    </source>
</evidence>
<dbReference type="InterPro" id="IPR001283">
    <property type="entry name" value="CRISP-related"/>
</dbReference>
<dbReference type="Gene3D" id="3.40.33.10">
    <property type="entry name" value="CAP"/>
    <property type="match status" value="2"/>
</dbReference>
<name>A0A1I8J9D5_9PLAT</name>
<sequence>MEQFIKEILDSHNAYRKRHQAPALRLSQDLTESAQSWAEHIAGNDKLEHDTQCQKDKIGENVAMKYSSVHSDFPGNLFTDYWYREIEDYNFEGNVEDQIQCGHFTQVVWKASEEVGFGRAVSKSGRVYVVSRYRPAGNYMGEFGKNVLPPADGKDRKTAPMPGAKLEAVIGPNDPADQLVGTRMSTKTSGNKKTVMHTETYRTPEGNTYTKERETTSTATCLPTIGTEKLRTTILRGMSRTRFSAVVWKASEEVGFGRAVSKSGRVYVVSRYRPAGNYMGEFGKNVLPPADGKIVLPETEQDMATIRISDIRNESLTN</sequence>
<feature type="domain" description="SCP" evidence="1">
    <location>
        <begin position="3"/>
        <end position="141"/>
    </location>
</feature>
<dbReference type="PRINTS" id="PR00838">
    <property type="entry name" value="V5ALLERGEN"/>
</dbReference>
<dbReference type="FunFam" id="3.40.33.10:FF:000002">
    <property type="entry name" value="Golgi-associated plant pathogenesis-related protein 1"/>
    <property type="match status" value="1"/>
</dbReference>
<dbReference type="SUPFAM" id="SSF55797">
    <property type="entry name" value="PR-1-like"/>
    <property type="match status" value="2"/>
</dbReference>
<dbReference type="PRINTS" id="PR00837">
    <property type="entry name" value="V5TPXLIKE"/>
</dbReference>
<dbReference type="SMART" id="SM00198">
    <property type="entry name" value="SCP"/>
    <property type="match status" value="1"/>
</dbReference>
<dbReference type="InterPro" id="IPR018244">
    <property type="entry name" value="Allrgn_V5/Tpx1_CS"/>
</dbReference>
<evidence type="ECO:0000313" key="3">
    <source>
        <dbReference type="WBParaSite" id="maker-uti_cns_0046281-snap-gene-0.7-mRNA-1"/>
    </source>
</evidence>
<dbReference type="Proteomes" id="UP000095280">
    <property type="component" value="Unplaced"/>
</dbReference>
<dbReference type="InterPro" id="IPR034113">
    <property type="entry name" value="SCP_GAPR1-like"/>
</dbReference>
<reference evidence="3" key="1">
    <citation type="submission" date="2016-11" db="UniProtKB">
        <authorList>
            <consortium name="WormBaseParasite"/>
        </authorList>
    </citation>
    <scope>IDENTIFICATION</scope>
</reference>
<accession>A0A1I8J9D5</accession>
<protein>
    <submittedName>
        <fullName evidence="3">SCP domain-containing protein</fullName>
    </submittedName>
</protein>
<dbReference type="WBParaSite" id="maker-uti_cns_0046281-snap-gene-0.7-mRNA-1">
    <property type="protein sequence ID" value="maker-uti_cns_0046281-snap-gene-0.7-mRNA-1"/>
    <property type="gene ID" value="maker-uti_cns_0046281-snap-gene-0.7"/>
</dbReference>
<dbReference type="InterPro" id="IPR014044">
    <property type="entry name" value="CAP_dom"/>
</dbReference>
<evidence type="ECO:0000313" key="2">
    <source>
        <dbReference type="Proteomes" id="UP000095280"/>
    </source>
</evidence>
<dbReference type="GO" id="GO:0005576">
    <property type="term" value="C:extracellular region"/>
    <property type="evidence" value="ECO:0007669"/>
    <property type="project" value="InterPro"/>
</dbReference>
<dbReference type="InterPro" id="IPR002413">
    <property type="entry name" value="V5_allergen-like"/>
</dbReference>
<proteinExistence type="predicted"/>
<dbReference type="AlphaFoldDB" id="A0A1I8J9D5"/>
<dbReference type="PROSITE" id="PS01009">
    <property type="entry name" value="CRISP_1"/>
    <property type="match status" value="1"/>
</dbReference>
<dbReference type="CDD" id="cd05382">
    <property type="entry name" value="CAP_GAPR1-like"/>
    <property type="match status" value="1"/>
</dbReference>
<dbReference type="InterPro" id="IPR035940">
    <property type="entry name" value="CAP_sf"/>
</dbReference>
<keyword evidence="2" id="KW-1185">Reference proteome</keyword>
<organism evidence="2 3">
    <name type="scientific">Macrostomum lignano</name>
    <dbReference type="NCBI Taxonomy" id="282301"/>
    <lineage>
        <taxon>Eukaryota</taxon>
        <taxon>Metazoa</taxon>
        <taxon>Spiralia</taxon>
        <taxon>Lophotrochozoa</taxon>
        <taxon>Platyhelminthes</taxon>
        <taxon>Rhabditophora</taxon>
        <taxon>Macrostomorpha</taxon>
        <taxon>Macrostomida</taxon>
        <taxon>Macrostomidae</taxon>
        <taxon>Macrostomum</taxon>
    </lineage>
</organism>
<dbReference type="PANTHER" id="PTHR10334">
    <property type="entry name" value="CYSTEINE-RICH SECRETORY PROTEIN-RELATED"/>
    <property type="match status" value="1"/>
</dbReference>